<name>A0A4Y7U784_9FLAO</name>
<evidence type="ECO:0000313" key="1">
    <source>
        <dbReference type="EMBL" id="TCN49391.1"/>
    </source>
</evidence>
<accession>A0A4Y7U784</accession>
<sequence length="77" mass="9061">MTIKLLNILFKLETCFKKNLKDCHVPAVGKMNGCLTTAYLATLYLGTRWWEKLKSYEFENLQMKCSKFTNTYKNNLN</sequence>
<comment type="caution">
    <text evidence="2">The sequence shown here is derived from an EMBL/GenBank/DDBJ whole genome shotgun (WGS) entry which is preliminary data.</text>
</comment>
<dbReference type="EMBL" id="SLWA01000032">
    <property type="protein sequence ID" value="TCN49391.1"/>
    <property type="molecule type" value="Genomic_DNA"/>
</dbReference>
<reference evidence="2 4" key="2">
    <citation type="journal article" date="2018" name="Syst. Appl. Microbiol.">
        <title>Flavobacterium circumlabens sp. nov. and Flavobacterium cupreum sp. nov., two psychrotrophic species isolated from Antarctic environmental samples.</title>
        <authorList>
            <person name="Kralova S."/>
            <person name="Busse H.J."/>
            <person name="Svec P."/>
            <person name="Maslanova I."/>
            <person name="Stankova E."/>
            <person name="Bartak M."/>
            <person name="Sedlacek I."/>
        </authorList>
    </citation>
    <scope>NUCLEOTIDE SEQUENCE [LARGE SCALE GENOMIC DNA]</scope>
    <source>
        <strain evidence="2 4">CCM 8828</strain>
    </source>
</reference>
<dbReference type="Proteomes" id="UP000298340">
    <property type="component" value="Unassembled WGS sequence"/>
</dbReference>
<dbReference type="EMBL" id="QWDN01000029">
    <property type="protein sequence ID" value="TEB41669.1"/>
    <property type="molecule type" value="Genomic_DNA"/>
</dbReference>
<evidence type="ECO:0000313" key="4">
    <source>
        <dbReference type="Proteomes" id="UP000298340"/>
    </source>
</evidence>
<keyword evidence="3" id="KW-1185">Reference proteome</keyword>
<dbReference type="AlphaFoldDB" id="A0A4Y7U784"/>
<gene>
    <name evidence="2" type="ORF">D0809_24330</name>
    <name evidence="1" type="ORF">EV142_1323</name>
</gene>
<proteinExistence type="predicted"/>
<evidence type="ECO:0000313" key="3">
    <source>
        <dbReference type="Proteomes" id="UP000295270"/>
    </source>
</evidence>
<organism evidence="2 4">
    <name type="scientific">Flavobacterium circumlabens</name>
    <dbReference type="NCBI Taxonomy" id="2133765"/>
    <lineage>
        <taxon>Bacteria</taxon>
        <taxon>Pseudomonadati</taxon>
        <taxon>Bacteroidota</taxon>
        <taxon>Flavobacteriia</taxon>
        <taxon>Flavobacteriales</taxon>
        <taxon>Flavobacteriaceae</taxon>
        <taxon>Flavobacterium</taxon>
    </lineage>
</organism>
<protein>
    <submittedName>
        <fullName evidence="2">Uncharacterized protein</fullName>
    </submittedName>
</protein>
<reference evidence="1 3" key="1">
    <citation type="journal article" date="2015" name="Stand. Genomic Sci.">
        <title>Genomic Encyclopedia of Bacterial and Archaeal Type Strains, Phase III: the genomes of soil and plant-associated and newly described type strains.</title>
        <authorList>
            <person name="Whitman W.B."/>
            <person name="Woyke T."/>
            <person name="Klenk H.P."/>
            <person name="Zhou Y."/>
            <person name="Lilburn T.G."/>
            <person name="Beck B.J."/>
            <person name="De Vos P."/>
            <person name="Vandamme P."/>
            <person name="Eisen J.A."/>
            <person name="Garrity G."/>
            <person name="Hugenholtz P."/>
            <person name="Kyrpides N.C."/>
        </authorList>
    </citation>
    <scope>NUCLEOTIDE SEQUENCE [LARGE SCALE GENOMIC DNA]</scope>
    <source>
        <strain evidence="1 3">P5626</strain>
    </source>
</reference>
<dbReference type="Proteomes" id="UP000295270">
    <property type="component" value="Unassembled WGS sequence"/>
</dbReference>
<reference evidence="1" key="3">
    <citation type="submission" date="2019-03" db="EMBL/GenBank/DDBJ databases">
        <authorList>
            <person name="Whitman W."/>
            <person name="Huntemann M."/>
            <person name="Clum A."/>
            <person name="Pillay M."/>
            <person name="Palaniappan K."/>
            <person name="Varghese N."/>
            <person name="Mikhailova N."/>
            <person name="Stamatis D."/>
            <person name="Reddy T."/>
            <person name="Daum C."/>
            <person name="Shapiro N."/>
            <person name="Ivanova N."/>
            <person name="Kyrpides N."/>
            <person name="Woyke T."/>
        </authorList>
    </citation>
    <scope>NUCLEOTIDE SEQUENCE</scope>
    <source>
        <strain evidence="1">P5626</strain>
    </source>
</reference>
<evidence type="ECO:0000313" key="2">
    <source>
        <dbReference type="EMBL" id="TEB41669.1"/>
    </source>
</evidence>